<evidence type="ECO:0000259" key="2">
    <source>
        <dbReference type="Pfam" id="PF07811"/>
    </source>
</evidence>
<organism evidence="3">
    <name type="scientific">marine sediment metagenome</name>
    <dbReference type="NCBI Taxonomy" id="412755"/>
    <lineage>
        <taxon>unclassified sequences</taxon>
        <taxon>metagenomes</taxon>
        <taxon>ecological metagenomes</taxon>
    </lineage>
</organism>
<feature type="transmembrane region" description="Helical" evidence="1">
    <location>
        <begin position="21"/>
        <end position="44"/>
    </location>
</feature>
<comment type="caution">
    <text evidence="3">The sequence shown here is derived from an EMBL/GenBank/DDBJ whole genome shotgun (WGS) entry which is preliminary data.</text>
</comment>
<protein>
    <recommendedName>
        <fullName evidence="2">TadE-like domain-containing protein</fullName>
    </recommendedName>
</protein>
<sequence>MTYRHAFSAMIRKRFVFSRDQSGATAVEFAMVAAPFFMLMFAIIETFAISAAGMLLDTAVDGVARQVLTGQIQQSDIDEKVFRTKICDKVDFMLSCDKLKIDLRTFPTFGDIPTDVPLRLKNVDDTNFCFDPGSANSITVLRAFYEWPWIASFLHEIASDTNGNDILFSITAFMNEPFGELKSSKSNCS</sequence>
<proteinExistence type="predicted"/>
<gene>
    <name evidence="3" type="ORF">LCGC14_0304710</name>
</gene>
<dbReference type="EMBL" id="LAZR01000193">
    <property type="protein sequence ID" value="KKN82931.1"/>
    <property type="molecule type" value="Genomic_DNA"/>
</dbReference>
<dbReference type="AlphaFoldDB" id="A0A0F9WB08"/>
<dbReference type="Pfam" id="PF07811">
    <property type="entry name" value="TadE"/>
    <property type="match status" value="1"/>
</dbReference>
<keyword evidence="1" id="KW-1133">Transmembrane helix</keyword>
<accession>A0A0F9WB08</accession>
<evidence type="ECO:0000313" key="3">
    <source>
        <dbReference type="EMBL" id="KKN82931.1"/>
    </source>
</evidence>
<dbReference type="InterPro" id="IPR012495">
    <property type="entry name" value="TadE-like_dom"/>
</dbReference>
<keyword evidence="1" id="KW-0812">Transmembrane</keyword>
<keyword evidence="1" id="KW-0472">Membrane</keyword>
<evidence type="ECO:0000256" key="1">
    <source>
        <dbReference type="SAM" id="Phobius"/>
    </source>
</evidence>
<reference evidence="3" key="1">
    <citation type="journal article" date="2015" name="Nature">
        <title>Complex archaea that bridge the gap between prokaryotes and eukaryotes.</title>
        <authorList>
            <person name="Spang A."/>
            <person name="Saw J.H."/>
            <person name="Jorgensen S.L."/>
            <person name="Zaremba-Niedzwiedzka K."/>
            <person name="Martijn J."/>
            <person name="Lind A.E."/>
            <person name="van Eijk R."/>
            <person name="Schleper C."/>
            <person name="Guy L."/>
            <person name="Ettema T.J."/>
        </authorList>
    </citation>
    <scope>NUCLEOTIDE SEQUENCE</scope>
</reference>
<name>A0A0F9WB08_9ZZZZ</name>
<feature type="domain" description="TadE-like" evidence="2">
    <location>
        <begin position="23"/>
        <end position="65"/>
    </location>
</feature>